<proteinExistence type="predicted"/>
<dbReference type="Gene3D" id="1.25.40.10">
    <property type="entry name" value="Tetratricopeptide repeat domain"/>
    <property type="match status" value="1"/>
</dbReference>
<feature type="domain" description="SET" evidence="1">
    <location>
        <begin position="7"/>
        <end position="145"/>
    </location>
</feature>
<reference evidence="2" key="1">
    <citation type="submission" date="2021-02" db="EMBL/GenBank/DDBJ databases">
        <title>Genome sequence Cadophora malorum strain M34.</title>
        <authorList>
            <person name="Stefanovic E."/>
            <person name="Vu D."/>
            <person name="Scully C."/>
            <person name="Dijksterhuis J."/>
            <person name="Roader J."/>
            <person name="Houbraken J."/>
        </authorList>
    </citation>
    <scope>NUCLEOTIDE SEQUENCE</scope>
    <source>
        <strain evidence="2">M34</strain>
    </source>
</reference>
<gene>
    <name evidence="2" type="ORF">IFR04_004918</name>
</gene>
<dbReference type="PANTHER" id="PTHR47332:SF2">
    <property type="entry name" value="SET-6"/>
    <property type="match status" value="1"/>
</dbReference>
<dbReference type="PROSITE" id="PS50280">
    <property type="entry name" value="SET"/>
    <property type="match status" value="1"/>
</dbReference>
<comment type="caution">
    <text evidence="2">The sequence shown here is derived from an EMBL/GenBank/DDBJ whole genome shotgun (WGS) entry which is preliminary data.</text>
</comment>
<dbReference type="InterPro" id="IPR001214">
    <property type="entry name" value="SET_dom"/>
</dbReference>
<evidence type="ECO:0000259" key="1">
    <source>
        <dbReference type="PROSITE" id="PS50280"/>
    </source>
</evidence>
<dbReference type="SUPFAM" id="SSF82199">
    <property type="entry name" value="SET domain"/>
    <property type="match status" value="1"/>
</dbReference>
<dbReference type="PANTHER" id="PTHR47332">
    <property type="entry name" value="SET DOMAIN-CONTAINING PROTEIN 5"/>
    <property type="match status" value="1"/>
</dbReference>
<accession>A0A8H7WBT8</accession>
<dbReference type="InterPro" id="IPR011990">
    <property type="entry name" value="TPR-like_helical_dom_sf"/>
</dbReference>
<dbReference type="AlphaFoldDB" id="A0A8H7WBT8"/>
<organism evidence="2 3">
    <name type="scientific">Cadophora malorum</name>
    <dbReference type="NCBI Taxonomy" id="108018"/>
    <lineage>
        <taxon>Eukaryota</taxon>
        <taxon>Fungi</taxon>
        <taxon>Dikarya</taxon>
        <taxon>Ascomycota</taxon>
        <taxon>Pezizomycotina</taxon>
        <taxon>Leotiomycetes</taxon>
        <taxon>Helotiales</taxon>
        <taxon>Ploettnerulaceae</taxon>
        <taxon>Cadophora</taxon>
    </lineage>
</organism>
<keyword evidence="3" id="KW-1185">Reference proteome</keyword>
<dbReference type="Proteomes" id="UP000664132">
    <property type="component" value="Unassembled WGS sequence"/>
</dbReference>
<name>A0A8H7WBT8_9HELO</name>
<dbReference type="CDD" id="cd20071">
    <property type="entry name" value="SET_SMYD"/>
    <property type="match status" value="1"/>
</dbReference>
<dbReference type="OrthoDB" id="265717at2759"/>
<dbReference type="Pfam" id="PF00856">
    <property type="entry name" value="SET"/>
    <property type="match status" value="1"/>
</dbReference>
<dbReference type="SMART" id="SM00317">
    <property type="entry name" value="SET"/>
    <property type="match status" value="1"/>
</dbReference>
<dbReference type="EMBL" id="JAFJYH010000057">
    <property type="protein sequence ID" value="KAG4421939.1"/>
    <property type="molecule type" value="Genomic_DNA"/>
</dbReference>
<dbReference type="InterPro" id="IPR053185">
    <property type="entry name" value="SET_domain_protein"/>
</dbReference>
<evidence type="ECO:0000313" key="2">
    <source>
        <dbReference type="EMBL" id="KAG4421939.1"/>
    </source>
</evidence>
<sequence length="538" mass="60748">MDNVPEDPLYALRDIPGNGEGLIALKSIIKGTRVLSEPPLLTIPTSTPSIPNLQNSILHQVSTLSTYQRNAFLSLNNIYSHNIRTNALPASTHPSDTASIFLTASRLNHSCLNNTQKSWIKNIKRHKVHALRDIPPGEELTICYLGVIRSRSVRRAALSEKFHSLCECTLCALPAEQSRESEARLEELLEQDEQTAKLGVMGMIQAALQMLRGVEIQVKLYDEQGPGDAELPRAFLDAAQSLIANGDLARASEILRRAVEGWRVSCGGNCVEVSRFGELKKDPSTHELYGVSMRWKTRVGDAPVGSSDANFEDWLWRREKAQRSGQRMSLRPRSTFPASSKLPGEYDVDLDYYQSIGRPRRHWYFLGEIVDFCFLARLQMEMKDVDGQTVPLFFYTEGRGQEIVPSVLRKGFTVCIVYAQRHAFLFSEPRIRHEISERMKIVPLSLQELLALSDRIGVYSSVTDGNRRCHSCDKTGRAMKACVCQEVGWKEKGPRNDCRMLKDPDLKEIFAFQWDEFEAYTSFPLPRTLRPSAEGGNR</sequence>
<protein>
    <recommendedName>
        <fullName evidence="1">SET domain-containing protein</fullName>
    </recommendedName>
</protein>
<dbReference type="Gene3D" id="2.170.270.10">
    <property type="entry name" value="SET domain"/>
    <property type="match status" value="1"/>
</dbReference>
<evidence type="ECO:0000313" key="3">
    <source>
        <dbReference type="Proteomes" id="UP000664132"/>
    </source>
</evidence>
<dbReference type="InterPro" id="IPR046341">
    <property type="entry name" value="SET_dom_sf"/>
</dbReference>